<reference evidence="1 3" key="1">
    <citation type="submission" date="2015-11" db="EMBL/GenBank/DDBJ databases">
        <title>Genomic analysis of 38 Legionella species identifies large and diverse effector repertoires.</title>
        <authorList>
            <person name="Burstein D."/>
            <person name="Amaro F."/>
            <person name="Zusman T."/>
            <person name="Lifshitz Z."/>
            <person name="Cohen O."/>
            <person name="Gilbert J.A."/>
            <person name="Pupko T."/>
            <person name="Shuman H.A."/>
            <person name="Segal G."/>
        </authorList>
    </citation>
    <scope>NUCLEOTIDE SEQUENCE [LARGE SCALE GENOMIC DNA]</scope>
    <source>
        <strain evidence="1 3">ATCC 43877</strain>
    </source>
</reference>
<evidence type="ECO:0000313" key="2">
    <source>
        <dbReference type="EMBL" id="STX63407.1"/>
    </source>
</evidence>
<sequence>MRVYVVDDIDEGSHLNHSEQDRSDVVQHRKDELSPKDEAFKELVLRKLIDIRDKEVQPQLYDKDRPERNPHIQSANFIYALIFKVKDDLKAPGDVMNFVLNLEDQYPLAAPTITEVKKMLNFLLVE</sequence>
<dbReference type="Proteomes" id="UP000054985">
    <property type="component" value="Unassembled WGS sequence"/>
</dbReference>
<evidence type="ECO:0000313" key="1">
    <source>
        <dbReference type="EMBL" id="KTD30770.1"/>
    </source>
</evidence>
<keyword evidence="3" id="KW-1185">Reference proteome</keyword>
<accession>A0A378JZD4</accession>
<reference evidence="2 4" key="2">
    <citation type="submission" date="2018-06" db="EMBL/GenBank/DDBJ databases">
        <authorList>
            <consortium name="Pathogen Informatics"/>
            <person name="Doyle S."/>
        </authorList>
    </citation>
    <scope>NUCLEOTIDE SEQUENCE [LARGE SCALE GENOMIC DNA]</scope>
    <source>
        <strain evidence="2 4">NCTC12239</strain>
    </source>
</reference>
<organism evidence="2 4">
    <name type="scientific">Legionella moravica</name>
    <dbReference type="NCBI Taxonomy" id="39962"/>
    <lineage>
        <taxon>Bacteria</taxon>
        <taxon>Pseudomonadati</taxon>
        <taxon>Pseudomonadota</taxon>
        <taxon>Gammaproteobacteria</taxon>
        <taxon>Legionellales</taxon>
        <taxon>Legionellaceae</taxon>
        <taxon>Legionella</taxon>
    </lineage>
</organism>
<dbReference type="RefSeq" id="WP_133141336.1">
    <property type="nucleotide sequence ID" value="NZ_CAAAJG010000008.1"/>
</dbReference>
<dbReference type="EMBL" id="UGOG01000001">
    <property type="protein sequence ID" value="STX63407.1"/>
    <property type="molecule type" value="Genomic_DNA"/>
</dbReference>
<protein>
    <submittedName>
        <fullName evidence="2">Uncharacterized protein</fullName>
    </submittedName>
</protein>
<dbReference type="EMBL" id="LNYN01000042">
    <property type="protein sequence ID" value="KTD30770.1"/>
    <property type="molecule type" value="Genomic_DNA"/>
</dbReference>
<evidence type="ECO:0000313" key="3">
    <source>
        <dbReference type="Proteomes" id="UP000054985"/>
    </source>
</evidence>
<gene>
    <name evidence="1" type="ORF">Lmor_2877</name>
    <name evidence="2" type="ORF">NCTC12239_02351</name>
</gene>
<evidence type="ECO:0000313" key="4">
    <source>
        <dbReference type="Proteomes" id="UP000254040"/>
    </source>
</evidence>
<proteinExistence type="predicted"/>
<name>A0A378JZD4_9GAMM</name>
<dbReference type="Proteomes" id="UP000254040">
    <property type="component" value="Unassembled WGS sequence"/>
</dbReference>
<dbReference type="AlphaFoldDB" id="A0A378JZD4"/>
<dbReference type="OrthoDB" id="9903837at2"/>